<reference evidence="2 4" key="2">
    <citation type="submission" date="2015-10" db="EMBL/GenBank/DDBJ databases">
        <title>A novel member of the family Ruminococcaceae isolated from human faeces.</title>
        <authorList>
            <person name="Shkoporov A.N."/>
            <person name="Chaplin A.V."/>
            <person name="Motuzova O.V."/>
            <person name="Kafarskaia L.I."/>
            <person name="Efimov B.A."/>
        </authorList>
    </citation>
    <scope>NUCLEOTIDE SEQUENCE [LARGE SCALE GENOMIC DNA]</scope>
    <source>
        <strain evidence="2 4">668</strain>
    </source>
</reference>
<keyword evidence="3" id="KW-1185">Reference proteome</keyword>
<accession>A0A0W7TU57</accession>
<proteinExistence type="predicted"/>
<evidence type="ECO:0000313" key="4">
    <source>
        <dbReference type="Proteomes" id="UP000053433"/>
    </source>
</evidence>
<dbReference type="EMBL" id="JXXK01000004">
    <property type="protein sequence ID" value="KJF40740.1"/>
    <property type="molecule type" value="Genomic_DNA"/>
</dbReference>
<organism evidence="1 3">
    <name type="scientific">Ruthenibacterium lactatiformans</name>
    <dbReference type="NCBI Taxonomy" id="1550024"/>
    <lineage>
        <taxon>Bacteria</taxon>
        <taxon>Bacillati</taxon>
        <taxon>Bacillota</taxon>
        <taxon>Clostridia</taxon>
        <taxon>Eubacteriales</taxon>
        <taxon>Oscillospiraceae</taxon>
        <taxon>Ruthenibacterium</taxon>
    </lineage>
</organism>
<comment type="caution">
    <text evidence="1">The sequence shown here is derived from an EMBL/GenBank/DDBJ whole genome shotgun (WGS) entry which is preliminary data.</text>
</comment>
<evidence type="ECO:0000313" key="1">
    <source>
        <dbReference type="EMBL" id="KJF40740.1"/>
    </source>
</evidence>
<reference evidence="1" key="1">
    <citation type="submission" date="2015-02" db="EMBL/GenBank/DDBJ databases">
        <title>A novel member of the family Ruminococcaceae isolated from human feces.</title>
        <authorList>
            <person name="Shkoporov A.N."/>
            <person name="Chaplin A.V."/>
            <person name="Motuzova O.V."/>
            <person name="Kafarskaia L.I."/>
            <person name="Khokhlova E.V."/>
            <person name="Efimov B.A."/>
        </authorList>
    </citation>
    <scope>NUCLEOTIDE SEQUENCE [LARGE SCALE GENOMIC DNA]</scope>
    <source>
        <strain evidence="1">585-1</strain>
    </source>
</reference>
<name>A0A0D8J1A3_9FIRM</name>
<dbReference type="SUPFAM" id="SSF52047">
    <property type="entry name" value="RNI-like"/>
    <property type="match status" value="1"/>
</dbReference>
<dbReference type="Proteomes" id="UP000032483">
    <property type="component" value="Unassembled WGS sequence"/>
</dbReference>
<evidence type="ECO:0008006" key="5">
    <source>
        <dbReference type="Google" id="ProtNLM"/>
    </source>
</evidence>
<dbReference type="InterPro" id="IPR032675">
    <property type="entry name" value="LRR_dom_sf"/>
</dbReference>
<dbReference type="GeneID" id="51980244"/>
<evidence type="ECO:0000313" key="2">
    <source>
        <dbReference type="EMBL" id="KUE77386.1"/>
    </source>
</evidence>
<protein>
    <recommendedName>
        <fullName evidence="5">Leucine-rich repeat domain-containing protein</fullName>
    </recommendedName>
</protein>
<dbReference type="Proteomes" id="UP000053433">
    <property type="component" value="Unassembled WGS sequence"/>
</dbReference>
<evidence type="ECO:0000313" key="3">
    <source>
        <dbReference type="Proteomes" id="UP000032483"/>
    </source>
</evidence>
<gene>
    <name evidence="2" type="ORF">ASJ35_03710</name>
    <name evidence="1" type="ORF">TQ39_04210</name>
</gene>
<dbReference type="RefSeq" id="WP_009324994.1">
    <property type="nucleotide sequence ID" value="NZ_CAUBBA010000046.1"/>
</dbReference>
<sequence length="196" mass="21422">MALHVSPEILEQYHGFYSLALDGTTDDGCALVLENVPAAGLRAALEAVPEPDALRTVLIESCPELQSLSFLENFPALEWVYVRRCPAVAALWDTARTPALRGLAVTDCKKLRDISGLDGAAALEHLFLQYSAWSAVKLESLAPLRGLCALRTLDLGCRGAKDKVKLDFNMLYPQLDSLTITPSLKEYFITNTEAGR</sequence>
<dbReference type="AlphaFoldDB" id="A0A0D8J1A3"/>
<accession>A0A0D8J1A3</accession>
<dbReference type="EMBL" id="LMUA01000003">
    <property type="protein sequence ID" value="KUE77386.1"/>
    <property type="molecule type" value="Genomic_DNA"/>
</dbReference>
<dbReference type="Gene3D" id="3.80.10.10">
    <property type="entry name" value="Ribonuclease Inhibitor"/>
    <property type="match status" value="1"/>
</dbReference>